<feature type="domain" description="VOC" evidence="1">
    <location>
        <begin position="3"/>
        <end position="129"/>
    </location>
</feature>
<proteinExistence type="predicted"/>
<protein>
    <recommendedName>
        <fullName evidence="1">VOC domain-containing protein</fullName>
    </recommendedName>
</protein>
<dbReference type="InterPro" id="IPR029068">
    <property type="entry name" value="Glyas_Bleomycin-R_OHBP_Dase"/>
</dbReference>
<keyword evidence="3" id="KW-1185">Reference proteome</keyword>
<dbReference type="Pfam" id="PF00903">
    <property type="entry name" value="Glyoxalase"/>
    <property type="match status" value="1"/>
</dbReference>
<evidence type="ECO:0000313" key="3">
    <source>
        <dbReference type="Proteomes" id="UP000198642"/>
    </source>
</evidence>
<accession>A0A1I0X6H5</accession>
<dbReference type="RefSeq" id="WP_090235454.1">
    <property type="nucleotide sequence ID" value="NZ_FOJW01000004.1"/>
</dbReference>
<dbReference type="Gene3D" id="3.10.180.10">
    <property type="entry name" value="2,3-Dihydroxybiphenyl 1,2-Dioxygenase, domain 1"/>
    <property type="match status" value="1"/>
</dbReference>
<sequence>MNRINLITLGVQDIHLSLTFYRDGLGFQTSVKEDNPEIVFFQNDGTKLALYPLEELAKDANEQEPQARRGFSGITLAYNAKSAEEVDGVMETAAKAGGTIVKESKRVFWGGYSGYFADPDGYMWEVAYGEDWTFDENDMLIIE</sequence>
<dbReference type="OrthoDB" id="9796521at2"/>
<dbReference type="STRING" id="237679.SAMN04488072_104179"/>
<gene>
    <name evidence="2" type="ORF">SAMN04488072_104179</name>
</gene>
<dbReference type="PANTHER" id="PTHR36503:SF1">
    <property type="entry name" value="BLR2520 PROTEIN"/>
    <property type="match status" value="1"/>
</dbReference>
<dbReference type="AlphaFoldDB" id="A0A1I0X6H5"/>
<dbReference type="InterPro" id="IPR004360">
    <property type="entry name" value="Glyas_Fos-R_dOase_dom"/>
</dbReference>
<dbReference type="InterPro" id="IPR037523">
    <property type="entry name" value="VOC_core"/>
</dbReference>
<dbReference type="CDD" id="cd07251">
    <property type="entry name" value="VOC_like"/>
    <property type="match status" value="1"/>
</dbReference>
<dbReference type="PANTHER" id="PTHR36503">
    <property type="entry name" value="BLR2520 PROTEIN"/>
    <property type="match status" value="1"/>
</dbReference>
<dbReference type="PROSITE" id="PS51819">
    <property type="entry name" value="VOC"/>
    <property type="match status" value="1"/>
</dbReference>
<dbReference type="EMBL" id="FOJW01000004">
    <property type="protein sequence ID" value="SFA96257.1"/>
    <property type="molecule type" value="Genomic_DNA"/>
</dbReference>
<evidence type="ECO:0000259" key="1">
    <source>
        <dbReference type="PROSITE" id="PS51819"/>
    </source>
</evidence>
<organism evidence="2 3">
    <name type="scientific">Lentibacillus halodurans</name>
    <dbReference type="NCBI Taxonomy" id="237679"/>
    <lineage>
        <taxon>Bacteria</taxon>
        <taxon>Bacillati</taxon>
        <taxon>Bacillota</taxon>
        <taxon>Bacilli</taxon>
        <taxon>Bacillales</taxon>
        <taxon>Bacillaceae</taxon>
        <taxon>Lentibacillus</taxon>
    </lineage>
</organism>
<reference evidence="2 3" key="1">
    <citation type="submission" date="2016-10" db="EMBL/GenBank/DDBJ databases">
        <authorList>
            <person name="de Groot N.N."/>
        </authorList>
    </citation>
    <scope>NUCLEOTIDE SEQUENCE [LARGE SCALE GENOMIC DNA]</scope>
    <source>
        <strain evidence="2 3">CGMCC 1.3702</strain>
    </source>
</reference>
<evidence type="ECO:0000313" key="2">
    <source>
        <dbReference type="EMBL" id="SFA96257.1"/>
    </source>
</evidence>
<name>A0A1I0X6H5_9BACI</name>
<dbReference type="Proteomes" id="UP000198642">
    <property type="component" value="Unassembled WGS sequence"/>
</dbReference>
<dbReference type="SUPFAM" id="SSF54593">
    <property type="entry name" value="Glyoxalase/Bleomycin resistance protein/Dihydroxybiphenyl dioxygenase"/>
    <property type="match status" value="1"/>
</dbReference>